<proteinExistence type="predicted"/>
<protein>
    <recommendedName>
        <fullName evidence="3">THAP4-like heme-binding beta-barrel domain-containing protein</fullName>
    </recommendedName>
</protein>
<dbReference type="EMBL" id="LT629779">
    <property type="protein sequence ID" value="SDT12805.1"/>
    <property type="molecule type" value="Genomic_DNA"/>
</dbReference>
<gene>
    <name evidence="1" type="ORF">SAMN04489743_1771</name>
</gene>
<keyword evidence="2" id="KW-1185">Reference proteome</keyword>
<name>A0A1H1XUC3_9MICC</name>
<dbReference type="InterPro" id="IPR011473">
    <property type="entry name" value="DUF1579"/>
</dbReference>
<dbReference type="OrthoDB" id="7186376at2"/>
<organism evidence="1 2">
    <name type="scientific">Pseudarthrobacter equi</name>
    <dbReference type="NCBI Taxonomy" id="728066"/>
    <lineage>
        <taxon>Bacteria</taxon>
        <taxon>Bacillati</taxon>
        <taxon>Actinomycetota</taxon>
        <taxon>Actinomycetes</taxon>
        <taxon>Micrococcales</taxon>
        <taxon>Micrococcaceae</taxon>
        <taxon>Pseudarthrobacter</taxon>
    </lineage>
</organism>
<sequence>MDVRPPGHDGAHDLPRPGLPGGIHPALAGLLGSWRGTTEFASGPWGPARTVDAEVTYRRAAGGFAVVQSYRHVEADGSHFEGHGMFTLDPDHSDVFWYYVDSTGASPGTPTRCTWHDGVLRVERRAGAGWTRHSISLRHATPPTAGSPDVPVSGEALLHVTELRIASLSDASDASTAGANGKRPAYALVMTSTFRRS</sequence>
<evidence type="ECO:0000313" key="2">
    <source>
        <dbReference type="Proteomes" id="UP000198751"/>
    </source>
</evidence>
<dbReference type="AlphaFoldDB" id="A0A1H1XUC3"/>
<reference evidence="2" key="1">
    <citation type="submission" date="2016-10" db="EMBL/GenBank/DDBJ databases">
        <authorList>
            <person name="Varghese N."/>
            <person name="Submissions S."/>
        </authorList>
    </citation>
    <scope>NUCLEOTIDE SEQUENCE [LARGE SCALE GENOMIC DNA]</scope>
    <source>
        <strain evidence="2">IMMIB L-1606</strain>
    </source>
</reference>
<dbReference type="Pfam" id="PF07617">
    <property type="entry name" value="DUF1579"/>
    <property type="match status" value="1"/>
</dbReference>
<dbReference type="Proteomes" id="UP000198751">
    <property type="component" value="Chromosome I"/>
</dbReference>
<accession>A0A1H1XUC3</accession>
<dbReference type="RefSeq" id="WP_091719303.1">
    <property type="nucleotide sequence ID" value="NZ_LT629779.1"/>
</dbReference>
<evidence type="ECO:0000313" key="1">
    <source>
        <dbReference type="EMBL" id="SDT12805.1"/>
    </source>
</evidence>
<evidence type="ECO:0008006" key="3">
    <source>
        <dbReference type="Google" id="ProtNLM"/>
    </source>
</evidence>